<dbReference type="PANTHER" id="PTHR47098">
    <property type="entry name" value="PROTEIN MAK32"/>
    <property type="match status" value="1"/>
</dbReference>
<dbReference type="InterPro" id="IPR002173">
    <property type="entry name" value="Carboh/pur_kinase_PfkB_CS"/>
</dbReference>
<dbReference type="Proteomes" id="UP000321523">
    <property type="component" value="Unassembled WGS sequence"/>
</dbReference>
<sequence>MVRVFTAGGIIIDNVVAADGRVGRDAMGGNAVYSAAGARLWLDEVGVVGRIPANYPLELLRRLSAHGIDISGIVTVDEEVREAEWFLYRADGSRADHLHAPIDAPGLPLHGDRLSAKECRTLEAHLRAMPATWSDFASFRRRSPVRIEDVPVRWSSARGVHLAANQPASQRAMAEALFARGLFVTADPGPNAQAIAEGGLSSFLAAVTAFLPSEKELAVLAPGLDPASGLASLRRQGAGTVVVKLGADGAMVASGAGHTDAVAVPAFPTAAVDPTGAGDAFCGGFLAGLVLTGDPRAAVCLGTVSASFAVEDFGPFHLLGTARHSAAERLSLLIGTLSPDLRSHLLPILNRIIIT</sequence>
<accession>A0A512DTU6</accession>
<keyword evidence="1" id="KW-0808">Transferase</keyword>
<proteinExistence type="predicted"/>
<dbReference type="InterPro" id="IPR029056">
    <property type="entry name" value="Ribokinase-like"/>
</dbReference>
<dbReference type="RefSeq" id="WP_052832208.1">
    <property type="nucleotide sequence ID" value="NZ_BJYZ01000018.1"/>
</dbReference>
<dbReference type="SUPFAM" id="SSF53613">
    <property type="entry name" value="Ribokinase-like"/>
    <property type="match status" value="1"/>
</dbReference>
<dbReference type="Pfam" id="PF00294">
    <property type="entry name" value="PfkB"/>
    <property type="match status" value="1"/>
</dbReference>
<dbReference type="EMBL" id="BJYZ01000018">
    <property type="protein sequence ID" value="GEO39885.1"/>
    <property type="molecule type" value="Genomic_DNA"/>
</dbReference>
<dbReference type="Gene3D" id="3.40.1190.20">
    <property type="match status" value="1"/>
</dbReference>
<dbReference type="PANTHER" id="PTHR47098:SF2">
    <property type="entry name" value="PROTEIN MAK32"/>
    <property type="match status" value="1"/>
</dbReference>
<feature type="domain" description="Carbohydrate kinase PfkB" evidence="3">
    <location>
        <begin position="167"/>
        <end position="314"/>
    </location>
</feature>
<dbReference type="InterPro" id="IPR011611">
    <property type="entry name" value="PfkB_dom"/>
</dbReference>
<organism evidence="4 5">
    <name type="scientific">Skermanella aerolata</name>
    <dbReference type="NCBI Taxonomy" id="393310"/>
    <lineage>
        <taxon>Bacteria</taxon>
        <taxon>Pseudomonadati</taxon>
        <taxon>Pseudomonadota</taxon>
        <taxon>Alphaproteobacteria</taxon>
        <taxon>Rhodospirillales</taxon>
        <taxon>Azospirillaceae</taxon>
        <taxon>Skermanella</taxon>
    </lineage>
</organism>
<reference evidence="4 5" key="1">
    <citation type="submission" date="2019-07" db="EMBL/GenBank/DDBJ databases">
        <title>Whole genome shotgun sequence of Skermanella aerolata NBRC 106429.</title>
        <authorList>
            <person name="Hosoyama A."/>
            <person name="Uohara A."/>
            <person name="Ohji S."/>
            <person name="Ichikawa N."/>
        </authorList>
    </citation>
    <scope>NUCLEOTIDE SEQUENCE [LARGE SCALE GENOMIC DNA]</scope>
    <source>
        <strain evidence="4 5">NBRC 106429</strain>
    </source>
</reference>
<dbReference type="PROSITE" id="PS00584">
    <property type="entry name" value="PFKB_KINASES_2"/>
    <property type="match status" value="1"/>
</dbReference>
<name>A0A512DTU6_9PROT</name>
<gene>
    <name evidence="4" type="ORF">SAE02_40330</name>
</gene>
<evidence type="ECO:0000259" key="3">
    <source>
        <dbReference type="Pfam" id="PF00294"/>
    </source>
</evidence>
<evidence type="ECO:0000256" key="2">
    <source>
        <dbReference type="ARBA" id="ARBA00022777"/>
    </source>
</evidence>
<evidence type="ECO:0000256" key="1">
    <source>
        <dbReference type="ARBA" id="ARBA00022679"/>
    </source>
</evidence>
<dbReference type="OrthoDB" id="9795789at2"/>
<keyword evidence="5" id="KW-1185">Reference proteome</keyword>
<dbReference type="GO" id="GO:0016301">
    <property type="term" value="F:kinase activity"/>
    <property type="evidence" value="ECO:0007669"/>
    <property type="project" value="UniProtKB-KW"/>
</dbReference>
<comment type="caution">
    <text evidence="4">The sequence shown here is derived from an EMBL/GenBank/DDBJ whole genome shotgun (WGS) entry which is preliminary data.</text>
</comment>
<keyword evidence="2" id="KW-0418">Kinase</keyword>
<evidence type="ECO:0000313" key="4">
    <source>
        <dbReference type="EMBL" id="GEO39885.1"/>
    </source>
</evidence>
<dbReference type="AlphaFoldDB" id="A0A512DTU6"/>
<evidence type="ECO:0000313" key="5">
    <source>
        <dbReference type="Proteomes" id="UP000321523"/>
    </source>
</evidence>
<protein>
    <recommendedName>
        <fullName evidence="3">Carbohydrate kinase PfkB domain-containing protein</fullName>
    </recommendedName>
</protein>